<evidence type="ECO:0000313" key="9">
    <source>
        <dbReference type="EMBL" id="KAK2703197.1"/>
    </source>
</evidence>
<dbReference type="InterPro" id="IPR050951">
    <property type="entry name" value="Retrovirus_Pol_polyprotein"/>
</dbReference>
<dbReference type="GO" id="GO:0004519">
    <property type="term" value="F:endonuclease activity"/>
    <property type="evidence" value="ECO:0007669"/>
    <property type="project" value="UniProtKB-KW"/>
</dbReference>
<keyword evidence="3" id="KW-0540">Nuclease</keyword>
<organism evidence="9 10">
    <name type="scientific">Artemia franciscana</name>
    <name type="common">Brine shrimp</name>
    <name type="synonym">Artemia sanfranciscana</name>
    <dbReference type="NCBI Taxonomy" id="6661"/>
    <lineage>
        <taxon>Eukaryota</taxon>
        <taxon>Metazoa</taxon>
        <taxon>Ecdysozoa</taxon>
        <taxon>Arthropoda</taxon>
        <taxon>Crustacea</taxon>
        <taxon>Branchiopoda</taxon>
        <taxon>Anostraca</taxon>
        <taxon>Artemiidae</taxon>
        <taxon>Artemia</taxon>
    </lineage>
</organism>
<dbReference type="InterPro" id="IPR000477">
    <property type="entry name" value="RT_dom"/>
</dbReference>
<gene>
    <name evidence="9" type="ORF">QYM36_018277</name>
</gene>
<keyword evidence="5" id="KW-0378">Hydrolase</keyword>
<feature type="region of interest" description="Disordered" evidence="7">
    <location>
        <begin position="861"/>
        <end position="970"/>
    </location>
</feature>
<dbReference type="SUPFAM" id="SSF56672">
    <property type="entry name" value="DNA/RNA polymerases"/>
    <property type="match status" value="1"/>
</dbReference>
<dbReference type="InterPro" id="IPR043502">
    <property type="entry name" value="DNA/RNA_pol_sf"/>
</dbReference>
<evidence type="ECO:0000259" key="8">
    <source>
        <dbReference type="PROSITE" id="PS50878"/>
    </source>
</evidence>
<dbReference type="CDD" id="cd01647">
    <property type="entry name" value="RT_LTR"/>
    <property type="match status" value="1"/>
</dbReference>
<name>A0AA88KU51_ARTSF</name>
<comment type="caution">
    <text evidence="9">The sequence shown here is derived from an EMBL/GenBank/DDBJ whole genome shotgun (WGS) entry which is preliminary data.</text>
</comment>
<dbReference type="GO" id="GO:0003964">
    <property type="term" value="F:RNA-directed DNA polymerase activity"/>
    <property type="evidence" value="ECO:0007669"/>
    <property type="project" value="UniProtKB-KW"/>
</dbReference>
<dbReference type="Proteomes" id="UP001187531">
    <property type="component" value="Unassembled WGS sequence"/>
</dbReference>
<dbReference type="AlphaFoldDB" id="A0AA88KU51"/>
<dbReference type="InterPro" id="IPR041373">
    <property type="entry name" value="RT_RNaseH"/>
</dbReference>
<evidence type="ECO:0000256" key="3">
    <source>
        <dbReference type="ARBA" id="ARBA00022722"/>
    </source>
</evidence>
<dbReference type="Pfam" id="PF00078">
    <property type="entry name" value="RVT_1"/>
    <property type="match status" value="1"/>
</dbReference>
<keyword evidence="4" id="KW-0255">Endonuclease</keyword>
<dbReference type="Pfam" id="PF17917">
    <property type="entry name" value="RT_RNaseH"/>
    <property type="match status" value="1"/>
</dbReference>
<dbReference type="CDD" id="cd05481">
    <property type="entry name" value="retropepsin_like_LTR_1"/>
    <property type="match status" value="1"/>
</dbReference>
<evidence type="ECO:0000256" key="2">
    <source>
        <dbReference type="ARBA" id="ARBA00022695"/>
    </source>
</evidence>
<dbReference type="PROSITE" id="PS50878">
    <property type="entry name" value="RT_POL"/>
    <property type="match status" value="1"/>
</dbReference>
<dbReference type="Gene3D" id="3.10.10.10">
    <property type="entry name" value="HIV Type 1 Reverse Transcriptase, subunit A, domain 1"/>
    <property type="match status" value="1"/>
</dbReference>
<protein>
    <recommendedName>
        <fullName evidence="8">Reverse transcriptase domain-containing protein</fullName>
    </recommendedName>
</protein>
<dbReference type="PANTHER" id="PTHR37984:SF8">
    <property type="entry name" value="CCHC-TYPE DOMAIN-CONTAINING PROTEIN"/>
    <property type="match status" value="1"/>
</dbReference>
<keyword evidence="1" id="KW-0808">Transferase</keyword>
<dbReference type="InterPro" id="IPR043128">
    <property type="entry name" value="Rev_trsase/Diguanyl_cyclase"/>
</dbReference>
<keyword evidence="2" id="KW-0548">Nucleotidyltransferase</keyword>
<reference evidence="9" key="1">
    <citation type="submission" date="2023-07" db="EMBL/GenBank/DDBJ databases">
        <title>Chromosome-level genome assembly of Artemia franciscana.</title>
        <authorList>
            <person name="Jo E."/>
        </authorList>
    </citation>
    <scope>NUCLEOTIDE SEQUENCE</scope>
    <source>
        <tissue evidence="9">Whole body</tissue>
    </source>
</reference>
<evidence type="ECO:0000256" key="5">
    <source>
        <dbReference type="ARBA" id="ARBA00022801"/>
    </source>
</evidence>
<evidence type="ECO:0000256" key="1">
    <source>
        <dbReference type="ARBA" id="ARBA00022679"/>
    </source>
</evidence>
<feature type="domain" description="Reverse transcriptase" evidence="8">
    <location>
        <begin position="413"/>
        <end position="589"/>
    </location>
</feature>
<dbReference type="GO" id="GO:0016787">
    <property type="term" value="F:hydrolase activity"/>
    <property type="evidence" value="ECO:0007669"/>
    <property type="project" value="UniProtKB-KW"/>
</dbReference>
<dbReference type="PANTHER" id="PTHR37984">
    <property type="entry name" value="PROTEIN CBG26694"/>
    <property type="match status" value="1"/>
</dbReference>
<evidence type="ECO:0000256" key="6">
    <source>
        <dbReference type="ARBA" id="ARBA00022918"/>
    </source>
</evidence>
<keyword evidence="6" id="KW-0695">RNA-directed DNA polymerase</keyword>
<feature type="compositionally biased region" description="Polar residues" evidence="7">
    <location>
        <begin position="866"/>
        <end position="879"/>
    </location>
</feature>
<dbReference type="CDD" id="cd09274">
    <property type="entry name" value="RNase_HI_RT_Ty3"/>
    <property type="match status" value="1"/>
</dbReference>
<dbReference type="Gene3D" id="4.10.60.10">
    <property type="entry name" value="Zinc finger, CCHC-type"/>
    <property type="match status" value="1"/>
</dbReference>
<evidence type="ECO:0000256" key="4">
    <source>
        <dbReference type="ARBA" id="ARBA00022759"/>
    </source>
</evidence>
<feature type="non-terminal residue" evidence="9">
    <location>
        <position position="1"/>
    </location>
</feature>
<sequence length="970" mass="109358">QGLHFSETEVSTCSTKAARLIEGGKRAIEELKLRKSSISANTRNFTNNPSRRRTNRLKKSDGSSTTDPKEIADCMNASFCTNFTSKPPDIILPTIPPVTVHNPMSPSDRIREKLLSEGGTLTLARAIEICRAIESVQETQAQMTAANKTSVPMMKQEIDALKKQYNNKECYFCGAPYTKNHNCPARGKTCSKCNKLNHFAKVCKSKGVNEISQQEAGTSASEFMIDTVNSMPVKHTDGPDAVIRIVDQKLDLVFKIDTGAEANVLPVSDYNSMVPKPRLQPTKDILTSYSGERLQVLGFVELCICYKEGEKQVHQFHVVNTDRKPILSRKTSQNMKLIKFILNVQNEPATSMKPETARILEEYEDVFEGVGKLPGKCKIHLKEGAVPTVQPPKRVPFALQEKLKEELDRLEVMGIIEKTTTPTEWVNSIVVVQKPNGSLRICLDPVDLNKWVQRPYHPIPSFDDVAAKCSGSNTFFKLDARQGYWSMELDEESSLLTTFSTTFGRYRWKRYPFGVKSAQDEFQRKMEEVFEGLDIGLIIDDIAGTAANTEDHDAKLRLVLQRAREKGVRFNRDKCIFNALSIPYFGHLLTTEGIKADPEKTKAIANMPAPESHEQLQVLLGMYNYLARYIPNLSTLNHPLRELSKSKTYDWTTQHENARKQIQASICKNLSYFDHKSRNVEVIVDASQHGLGAQLVVDNETVAFGSRSLSGAEKRYSQIEKEMLAVTYACKHFRQYIYGRTTTVTTDHKPLESILKKPISKAPPRLQRMMIAVQNYDIQVIYRPGSEIPVADALSRLHLPETDPDTQHDSEFADQTVWVKLDHNARWQKALILEKYENAPRSYILQTENGKVYRRNRRQIRERNQSMSTEPQFEATSPEPSIPGDQSHVSPRAQIGIEHPHSIPSSPTNFPTPPRATTTPAERFATPLADTATAESPSRSPSHLTQRPRQPLRGTTRSGRITKPPTRLNL</sequence>
<feature type="compositionally biased region" description="Polar residues" evidence="7">
    <location>
        <begin position="39"/>
        <end position="49"/>
    </location>
</feature>
<evidence type="ECO:0000256" key="7">
    <source>
        <dbReference type="SAM" id="MobiDB-lite"/>
    </source>
</evidence>
<dbReference type="Gene3D" id="3.30.70.270">
    <property type="match status" value="2"/>
</dbReference>
<proteinExistence type="predicted"/>
<feature type="compositionally biased region" description="Polar residues" evidence="7">
    <location>
        <begin position="933"/>
        <end position="959"/>
    </location>
</feature>
<accession>A0AA88KU51</accession>
<feature type="compositionally biased region" description="Low complexity" evidence="7">
    <location>
        <begin position="915"/>
        <end position="927"/>
    </location>
</feature>
<feature type="region of interest" description="Disordered" evidence="7">
    <location>
        <begin position="39"/>
        <end position="68"/>
    </location>
</feature>
<keyword evidence="10" id="KW-1185">Reference proteome</keyword>
<dbReference type="EMBL" id="JAVRJZ010000112">
    <property type="protein sequence ID" value="KAK2703197.1"/>
    <property type="molecule type" value="Genomic_DNA"/>
</dbReference>
<evidence type="ECO:0000313" key="10">
    <source>
        <dbReference type="Proteomes" id="UP001187531"/>
    </source>
</evidence>